<evidence type="ECO:0000256" key="1">
    <source>
        <dbReference type="SAM" id="Phobius"/>
    </source>
</evidence>
<dbReference type="WBParaSite" id="MCU_004742-RA">
    <property type="protein sequence ID" value="MCU_004742-RA"/>
    <property type="gene ID" value="MCU_004742"/>
</dbReference>
<dbReference type="AlphaFoldDB" id="A0A5K3F3Z5"/>
<sequence length="77" mass="8876">MQGRYAANQKKTRMRITIYNMQRSQLNGLGWVGVTCGSGMWLVNKACSVAPVFFLLGLWYSTQFSIFLYLDDCQKRN</sequence>
<name>A0A5K3F3Z5_MESCO</name>
<feature type="transmembrane region" description="Helical" evidence="1">
    <location>
        <begin position="49"/>
        <end position="70"/>
    </location>
</feature>
<keyword evidence="1" id="KW-1133">Transmembrane helix</keyword>
<protein>
    <submittedName>
        <fullName evidence="2">Transmembrane protein</fullName>
    </submittedName>
</protein>
<accession>A0A5K3F3Z5</accession>
<reference evidence="2" key="1">
    <citation type="submission" date="2019-11" db="UniProtKB">
        <authorList>
            <consortium name="WormBaseParasite"/>
        </authorList>
    </citation>
    <scope>IDENTIFICATION</scope>
</reference>
<keyword evidence="1" id="KW-0812">Transmembrane</keyword>
<keyword evidence="1" id="KW-0472">Membrane</keyword>
<evidence type="ECO:0000313" key="2">
    <source>
        <dbReference type="WBParaSite" id="MCU_004742-RA"/>
    </source>
</evidence>
<proteinExistence type="predicted"/>
<organism evidence="2">
    <name type="scientific">Mesocestoides corti</name>
    <name type="common">Flatworm</name>
    <dbReference type="NCBI Taxonomy" id="53468"/>
    <lineage>
        <taxon>Eukaryota</taxon>
        <taxon>Metazoa</taxon>
        <taxon>Spiralia</taxon>
        <taxon>Lophotrochozoa</taxon>
        <taxon>Platyhelminthes</taxon>
        <taxon>Cestoda</taxon>
        <taxon>Eucestoda</taxon>
        <taxon>Cyclophyllidea</taxon>
        <taxon>Mesocestoididae</taxon>
        <taxon>Mesocestoides</taxon>
    </lineage>
</organism>
<feature type="transmembrane region" description="Helical" evidence="1">
    <location>
        <begin position="24"/>
        <end position="43"/>
    </location>
</feature>